<keyword evidence="2" id="KW-1185">Reference proteome</keyword>
<comment type="caution">
    <text evidence="1">The sequence shown here is derived from an EMBL/GenBank/DDBJ whole genome shotgun (WGS) entry which is preliminary data.</text>
</comment>
<evidence type="ECO:0000313" key="1">
    <source>
        <dbReference type="EMBL" id="KAK8889905.1"/>
    </source>
</evidence>
<dbReference type="PANTHER" id="PTHR12849">
    <property type="entry name" value="RNA LARIAT DEBRANCHING ENZYME"/>
    <property type="match status" value="1"/>
</dbReference>
<organism evidence="1 2">
    <name type="scientific">Tritrichomonas musculus</name>
    <dbReference type="NCBI Taxonomy" id="1915356"/>
    <lineage>
        <taxon>Eukaryota</taxon>
        <taxon>Metamonada</taxon>
        <taxon>Parabasalia</taxon>
        <taxon>Tritrichomonadida</taxon>
        <taxon>Tritrichomonadidae</taxon>
        <taxon>Tritrichomonas</taxon>
    </lineage>
</organism>
<dbReference type="EMBL" id="JAPFFF010000005">
    <property type="protein sequence ID" value="KAK8889905.1"/>
    <property type="molecule type" value="Genomic_DNA"/>
</dbReference>
<dbReference type="Proteomes" id="UP001470230">
    <property type="component" value="Unassembled WGS sequence"/>
</dbReference>
<sequence>MIIVTGDAQTMRFEEDLKSFAAPAHYRQLGSFYKLHNGERKIPRPMIVLGGNHESSDFLHLLPFGGWLAPDIFYTGRANSLIIEDVSITAICVLYNSHYYYEKVVEKYPIRSKTDLHKCFNIRAFSNFQILGLHETQIMLSHDWQIFTTTKEMLS</sequence>
<proteinExistence type="predicted"/>
<evidence type="ECO:0000313" key="2">
    <source>
        <dbReference type="Proteomes" id="UP001470230"/>
    </source>
</evidence>
<gene>
    <name evidence="1" type="ORF">M9Y10_034659</name>
</gene>
<reference evidence="1 2" key="1">
    <citation type="submission" date="2024-04" db="EMBL/GenBank/DDBJ databases">
        <title>Tritrichomonas musculus Genome.</title>
        <authorList>
            <person name="Alves-Ferreira E."/>
            <person name="Grigg M."/>
            <person name="Lorenzi H."/>
            <person name="Galac M."/>
        </authorList>
    </citation>
    <scope>NUCLEOTIDE SEQUENCE [LARGE SCALE GENOMIC DNA]</scope>
    <source>
        <strain evidence="1 2">EAF2021</strain>
    </source>
</reference>
<accession>A0ABR2KFL4</accession>
<name>A0ABR2KFL4_9EUKA</name>
<dbReference type="PANTHER" id="PTHR12849:SF0">
    <property type="entry name" value="LARIAT DEBRANCHING ENZYME"/>
    <property type="match status" value="1"/>
</dbReference>
<protein>
    <submittedName>
        <fullName evidence="1">Lariat debranching enzyme</fullName>
    </submittedName>
</protein>